<protein>
    <submittedName>
        <fullName evidence="1">Uncharacterized protein</fullName>
    </submittedName>
</protein>
<dbReference type="EMBL" id="BARW01034032">
    <property type="protein sequence ID" value="GAJ03124.1"/>
    <property type="molecule type" value="Genomic_DNA"/>
</dbReference>
<name>X1TCZ4_9ZZZZ</name>
<comment type="caution">
    <text evidence="1">The sequence shown here is derived from an EMBL/GenBank/DDBJ whole genome shotgun (WGS) entry which is preliminary data.</text>
</comment>
<feature type="non-terminal residue" evidence="1">
    <location>
        <position position="1"/>
    </location>
</feature>
<gene>
    <name evidence="1" type="ORF">S12H4_53459</name>
</gene>
<reference evidence="1" key="1">
    <citation type="journal article" date="2014" name="Front. Microbiol.">
        <title>High frequency of phylogenetically diverse reductive dehalogenase-homologous genes in deep subseafloor sedimentary metagenomes.</title>
        <authorList>
            <person name="Kawai M."/>
            <person name="Futagami T."/>
            <person name="Toyoda A."/>
            <person name="Takaki Y."/>
            <person name="Nishi S."/>
            <person name="Hori S."/>
            <person name="Arai W."/>
            <person name="Tsubouchi T."/>
            <person name="Morono Y."/>
            <person name="Uchiyama I."/>
            <person name="Ito T."/>
            <person name="Fujiyama A."/>
            <person name="Inagaki F."/>
            <person name="Takami H."/>
        </authorList>
    </citation>
    <scope>NUCLEOTIDE SEQUENCE</scope>
    <source>
        <strain evidence="1">Expedition CK06-06</strain>
    </source>
</reference>
<organism evidence="1">
    <name type="scientific">marine sediment metagenome</name>
    <dbReference type="NCBI Taxonomy" id="412755"/>
    <lineage>
        <taxon>unclassified sequences</taxon>
        <taxon>metagenomes</taxon>
        <taxon>ecological metagenomes</taxon>
    </lineage>
</organism>
<accession>X1TCZ4</accession>
<evidence type="ECO:0000313" key="1">
    <source>
        <dbReference type="EMBL" id="GAJ03124.1"/>
    </source>
</evidence>
<sequence>SITNLDYIEVTEQLKRYLSTFPNVILTNFYEFRLYRDGQCITQVMIGRQFIAKKLHTAPPVENIDKFKELFDLFFSFSLPKVQTARSLAIELAKRTRFLRDEVIAVEMEENDSKGHKQIIGFFEAFKKYLIGTLTEKQFADLYAQTITYGLFAARTRADGEFNRRLAFDYIPHTIGILRDVFTLPAR</sequence>
<proteinExistence type="predicted"/>
<dbReference type="AlphaFoldDB" id="X1TCZ4"/>